<evidence type="ECO:0008006" key="4">
    <source>
        <dbReference type="Google" id="ProtNLM"/>
    </source>
</evidence>
<accession>A0A8J8KAE9</accession>
<dbReference type="RefSeq" id="WP_173778041.1">
    <property type="nucleotide sequence ID" value="NZ_JABSNO010000002.1"/>
</dbReference>
<feature type="transmembrane region" description="Helical" evidence="1">
    <location>
        <begin position="25"/>
        <end position="46"/>
    </location>
</feature>
<protein>
    <recommendedName>
        <fullName evidence="4">Polysaccharide deacetylase</fullName>
    </recommendedName>
</protein>
<organism evidence="2 3">
    <name type="scientific">Frigoriflavimonas asaccharolytica</name>
    <dbReference type="NCBI Taxonomy" id="2735899"/>
    <lineage>
        <taxon>Bacteria</taxon>
        <taxon>Pseudomonadati</taxon>
        <taxon>Bacteroidota</taxon>
        <taxon>Flavobacteriia</taxon>
        <taxon>Flavobacteriales</taxon>
        <taxon>Weeksellaceae</taxon>
        <taxon>Frigoriflavimonas</taxon>
    </lineage>
</organism>
<reference evidence="2" key="1">
    <citation type="submission" date="2020-05" db="EMBL/GenBank/DDBJ databases">
        <title>Genomic Encyclopedia of Type Strains, Phase IV (KMG-V): Genome sequencing to study the core and pangenomes of soil and plant-associated prokaryotes.</title>
        <authorList>
            <person name="Whitman W."/>
        </authorList>
    </citation>
    <scope>NUCLEOTIDE SEQUENCE</scope>
    <source>
        <strain evidence="2">16F</strain>
    </source>
</reference>
<keyword evidence="1" id="KW-1133">Transmembrane helix</keyword>
<dbReference type="Proteomes" id="UP000610746">
    <property type="component" value="Unassembled WGS sequence"/>
</dbReference>
<gene>
    <name evidence="2" type="ORF">HNQ03_000480</name>
</gene>
<dbReference type="AlphaFoldDB" id="A0A8J8KAE9"/>
<name>A0A8J8KAE9_9FLAO</name>
<sequence>MTSFWLFLSDVFKWIFQIFPIAGNVINWILFFTACGMFCYWCYVLISTLGNNKDKEYFSPTEGHHPYYDPKIYKTKED</sequence>
<keyword evidence="3" id="KW-1185">Reference proteome</keyword>
<evidence type="ECO:0000313" key="3">
    <source>
        <dbReference type="Proteomes" id="UP000610746"/>
    </source>
</evidence>
<keyword evidence="1" id="KW-0812">Transmembrane</keyword>
<evidence type="ECO:0000256" key="1">
    <source>
        <dbReference type="SAM" id="Phobius"/>
    </source>
</evidence>
<dbReference type="EMBL" id="JABSNO010000002">
    <property type="protein sequence ID" value="NRS91414.1"/>
    <property type="molecule type" value="Genomic_DNA"/>
</dbReference>
<proteinExistence type="predicted"/>
<comment type="caution">
    <text evidence="2">The sequence shown here is derived from an EMBL/GenBank/DDBJ whole genome shotgun (WGS) entry which is preliminary data.</text>
</comment>
<keyword evidence="1" id="KW-0472">Membrane</keyword>
<evidence type="ECO:0000313" key="2">
    <source>
        <dbReference type="EMBL" id="NRS91414.1"/>
    </source>
</evidence>